<sequence>MISLLCHVISGSLTENLLVTRDLSINEWDVIIVQVKSLFHIEFTACLFVAILDEINTIMHQMSSDTNARESENAIRDVLRSARHVLAIDAFTNKSTLAFLKVYHGEDIHIINNRHQPHVNEMVEILYDLNSEAKVIRIGYDLLRQGKLVIFIFTRAVMARALVEKASKLSKPDNLPVRALEAGISFEITGYFDIVIAITNIATLVHKNSNKLFHLPAIKRYCEWNNNTISYKVNESPAIITFFEVEHQKRLSARYFIEKLCSLIASTGAFFQLIKMNESQGGIGNCKRNLSLEEAEVLKFDQECSIADTIAPKRFYMWNLYCKYMSIED</sequence>
<evidence type="ECO:0000259" key="1">
    <source>
        <dbReference type="Pfam" id="PF02399"/>
    </source>
</evidence>
<dbReference type="Proteomes" id="UP001153678">
    <property type="component" value="Unassembled WGS sequence"/>
</dbReference>
<dbReference type="AlphaFoldDB" id="A0A9W4WSX7"/>
<dbReference type="EMBL" id="CAMKVN010003078">
    <property type="protein sequence ID" value="CAI2183615.1"/>
    <property type="molecule type" value="Genomic_DNA"/>
</dbReference>
<keyword evidence="3" id="KW-1185">Reference proteome</keyword>
<accession>A0A9W4WSX7</accession>
<dbReference type="Pfam" id="PF02399">
    <property type="entry name" value="Herpes_ori_bp"/>
    <property type="match status" value="1"/>
</dbReference>
<dbReference type="GO" id="GO:0006260">
    <property type="term" value="P:DNA replication"/>
    <property type="evidence" value="ECO:0007669"/>
    <property type="project" value="InterPro"/>
</dbReference>
<feature type="domain" description="Replication origin-binding protein" evidence="1">
    <location>
        <begin position="26"/>
        <end position="114"/>
    </location>
</feature>
<organism evidence="2 3">
    <name type="scientific">Funneliformis geosporum</name>
    <dbReference type="NCBI Taxonomy" id="1117311"/>
    <lineage>
        <taxon>Eukaryota</taxon>
        <taxon>Fungi</taxon>
        <taxon>Fungi incertae sedis</taxon>
        <taxon>Mucoromycota</taxon>
        <taxon>Glomeromycotina</taxon>
        <taxon>Glomeromycetes</taxon>
        <taxon>Glomerales</taxon>
        <taxon>Glomeraceae</taxon>
        <taxon>Funneliformis</taxon>
    </lineage>
</organism>
<dbReference type="InterPro" id="IPR003450">
    <property type="entry name" value="Replication_origin-bd"/>
</dbReference>
<dbReference type="OrthoDB" id="2416777at2759"/>
<name>A0A9W4WSX7_9GLOM</name>
<evidence type="ECO:0000313" key="2">
    <source>
        <dbReference type="EMBL" id="CAI2183615.1"/>
    </source>
</evidence>
<gene>
    <name evidence="2" type="ORF">FWILDA_LOCUS11164</name>
</gene>
<dbReference type="GO" id="GO:0003688">
    <property type="term" value="F:DNA replication origin binding"/>
    <property type="evidence" value="ECO:0007669"/>
    <property type="project" value="InterPro"/>
</dbReference>
<comment type="caution">
    <text evidence="2">The sequence shown here is derived from an EMBL/GenBank/DDBJ whole genome shotgun (WGS) entry which is preliminary data.</text>
</comment>
<proteinExistence type="predicted"/>
<dbReference type="GO" id="GO:0005524">
    <property type="term" value="F:ATP binding"/>
    <property type="evidence" value="ECO:0007669"/>
    <property type="project" value="InterPro"/>
</dbReference>
<evidence type="ECO:0000313" key="3">
    <source>
        <dbReference type="Proteomes" id="UP001153678"/>
    </source>
</evidence>
<protein>
    <submittedName>
        <fullName evidence="2">19119_t:CDS:1</fullName>
    </submittedName>
</protein>
<reference evidence="2" key="1">
    <citation type="submission" date="2022-08" db="EMBL/GenBank/DDBJ databases">
        <authorList>
            <person name="Kallberg Y."/>
            <person name="Tangrot J."/>
            <person name="Rosling A."/>
        </authorList>
    </citation>
    <scope>NUCLEOTIDE SEQUENCE</scope>
    <source>
        <strain evidence="2">Wild A</strain>
    </source>
</reference>